<dbReference type="EMBL" id="CP045875">
    <property type="protein sequence ID" value="QGG46431.1"/>
    <property type="molecule type" value="Genomic_DNA"/>
</dbReference>
<evidence type="ECO:0000313" key="2">
    <source>
        <dbReference type="Proteomes" id="UP000366051"/>
    </source>
</evidence>
<dbReference type="RefSeq" id="WP_153724005.1">
    <property type="nucleotide sequence ID" value="NZ_CP045875.1"/>
</dbReference>
<dbReference type="AlphaFoldDB" id="A0A5Q2MX98"/>
<dbReference type="Proteomes" id="UP000366051">
    <property type="component" value="Chromosome"/>
</dbReference>
<keyword evidence="2" id="KW-1185">Reference proteome</keyword>
<gene>
    <name evidence="1" type="ORF">FTV88_0252</name>
</gene>
<proteinExistence type="predicted"/>
<sequence>MTQDKSMNQIQEALGQGLKIGSQKEELERMVNDRRGIRKKLEQTEKFVSDQDL</sequence>
<organism evidence="1 2">
    <name type="scientific">Heliorestis convoluta</name>
    <dbReference type="NCBI Taxonomy" id="356322"/>
    <lineage>
        <taxon>Bacteria</taxon>
        <taxon>Bacillati</taxon>
        <taxon>Bacillota</taxon>
        <taxon>Clostridia</taxon>
        <taxon>Eubacteriales</taxon>
        <taxon>Heliobacteriaceae</taxon>
        <taxon>Heliorestis</taxon>
    </lineage>
</organism>
<dbReference type="KEGG" id="hcv:FTV88_0252"/>
<protein>
    <submittedName>
        <fullName evidence="1">Uncharacterized protein</fullName>
    </submittedName>
</protein>
<evidence type="ECO:0000313" key="1">
    <source>
        <dbReference type="EMBL" id="QGG46431.1"/>
    </source>
</evidence>
<name>A0A5Q2MX98_9FIRM</name>
<accession>A0A5Q2MX98</accession>
<reference evidence="2" key="1">
    <citation type="submission" date="2019-11" db="EMBL/GenBank/DDBJ databases">
        <title>Genome sequence of Heliorestis convoluta strain HH, an alkaliphilic and minimalistic phototrophic bacterium from a soda lake in Egypt.</title>
        <authorList>
            <person name="Dewey E.D."/>
            <person name="Stokes L.M."/>
            <person name="Burchell B.M."/>
            <person name="Shaffer K.N."/>
            <person name="Huntington A.M."/>
            <person name="Baker J.M."/>
            <person name="Nadendla S."/>
            <person name="Giglio M.G."/>
            <person name="Touchman J.W."/>
            <person name="Blankenship R.E."/>
            <person name="Madigan M.T."/>
            <person name="Sattley W.M."/>
        </authorList>
    </citation>
    <scope>NUCLEOTIDE SEQUENCE [LARGE SCALE GENOMIC DNA]</scope>
    <source>
        <strain evidence="2">HH</strain>
    </source>
</reference>